<keyword evidence="4" id="KW-0539">Nucleus</keyword>
<gene>
    <name evidence="8" type="ORF">A4X03_0g2607</name>
    <name evidence="7" type="ORF">JKIAZH3_G5784</name>
</gene>
<comment type="caution">
    <text evidence="8">The sequence shown here is derived from an EMBL/GenBank/DDBJ whole genome shotgun (WGS) entry which is preliminary data.</text>
</comment>
<evidence type="ECO:0000256" key="4">
    <source>
        <dbReference type="ARBA" id="ARBA00023242"/>
    </source>
</evidence>
<dbReference type="PROSITE" id="PS00463">
    <property type="entry name" value="ZN2_CY6_FUNGAL_1"/>
    <property type="match status" value="1"/>
</dbReference>
<dbReference type="GO" id="GO:0003677">
    <property type="term" value="F:DNA binding"/>
    <property type="evidence" value="ECO:0007669"/>
    <property type="project" value="UniProtKB-KW"/>
</dbReference>
<keyword evidence="10" id="KW-1185">Reference proteome</keyword>
<dbReference type="AlphaFoldDB" id="A0A177UFU8"/>
<feature type="region of interest" description="Disordered" evidence="5">
    <location>
        <begin position="365"/>
        <end position="389"/>
    </location>
</feature>
<evidence type="ECO:0000313" key="10">
    <source>
        <dbReference type="Proteomes" id="UP000836402"/>
    </source>
</evidence>
<feature type="compositionally biased region" description="Acidic residues" evidence="5">
    <location>
        <begin position="379"/>
        <end position="389"/>
    </location>
</feature>
<dbReference type="PROSITE" id="PS50048">
    <property type="entry name" value="ZN2_CY6_FUNGAL_2"/>
    <property type="match status" value="1"/>
</dbReference>
<dbReference type="EMBL" id="CAJHJG010002905">
    <property type="protein sequence ID" value="CAD6924474.1"/>
    <property type="molecule type" value="Genomic_DNA"/>
</dbReference>
<dbReference type="PANTHER" id="PTHR31069:SF32">
    <property type="entry name" value="ARGININE METABOLISM REGULATION PROTEIN II"/>
    <property type="match status" value="1"/>
</dbReference>
<feature type="compositionally biased region" description="Polar residues" evidence="5">
    <location>
        <begin position="443"/>
        <end position="454"/>
    </location>
</feature>
<evidence type="ECO:0000256" key="5">
    <source>
        <dbReference type="SAM" id="MobiDB-lite"/>
    </source>
</evidence>
<evidence type="ECO:0000313" key="8">
    <source>
        <dbReference type="EMBL" id="KAE8262246.1"/>
    </source>
</evidence>
<dbReference type="PANTHER" id="PTHR31069">
    <property type="entry name" value="OLEATE-ACTIVATED TRANSCRIPTION FACTOR 1-RELATED"/>
    <property type="match status" value="1"/>
</dbReference>
<proteinExistence type="predicted"/>
<keyword evidence="3" id="KW-0804">Transcription</keyword>
<dbReference type="CDD" id="cd00067">
    <property type="entry name" value="GAL4"/>
    <property type="match status" value="1"/>
</dbReference>
<evidence type="ECO:0000256" key="2">
    <source>
        <dbReference type="ARBA" id="ARBA00023125"/>
    </source>
</evidence>
<keyword evidence="2" id="KW-0238">DNA-binding</keyword>
<feature type="region of interest" description="Disordered" evidence="5">
    <location>
        <begin position="406"/>
        <end position="454"/>
    </location>
</feature>
<reference evidence="8" key="2">
    <citation type="journal article" date="2019" name="IMA Fungus">
        <title>Genome sequencing and comparison of five Tilletia species to identify candidate genes for the detection of regulated species infecting wheat.</title>
        <authorList>
            <person name="Nguyen H.D.T."/>
            <person name="Sultana T."/>
            <person name="Kesanakurti P."/>
            <person name="Hambleton S."/>
        </authorList>
    </citation>
    <scope>NUCLEOTIDE SEQUENCE</scope>
    <source>
        <strain evidence="8">DAOMC 238032</strain>
    </source>
</reference>
<accession>A0A177UFU8</accession>
<evidence type="ECO:0000259" key="6">
    <source>
        <dbReference type="PROSITE" id="PS50048"/>
    </source>
</evidence>
<feature type="domain" description="Zn(2)-C6 fungal-type" evidence="6">
    <location>
        <begin position="327"/>
        <end position="357"/>
    </location>
</feature>
<dbReference type="SUPFAM" id="SSF57701">
    <property type="entry name" value="Zn2/Cys6 DNA-binding domain"/>
    <property type="match status" value="1"/>
</dbReference>
<evidence type="ECO:0000313" key="7">
    <source>
        <dbReference type="EMBL" id="CAD6924474.1"/>
    </source>
</evidence>
<dbReference type="Gene3D" id="4.10.240.10">
    <property type="entry name" value="Zn(2)-C6 fungal-type DNA-binding domain"/>
    <property type="match status" value="1"/>
</dbReference>
<dbReference type="GO" id="GO:0008270">
    <property type="term" value="F:zinc ion binding"/>
    <property type="evidence" value="ECO:0007669"/>
    <property type="project" value="InterPro"/>
</dbReference>
<sequence length="454" mass="48151">MQVQYTPAMIFADLAHYPAPPSNAGTEYSFSSADDCLSAVLSSPCASTFDELSPYPAPPSTASTDGSSCAVSSSFALTQAANTLTVTIPPRDTAIFDLGQFPAPPLSAGTDSSLSSFATQGPAMSLYSSQTLPPSSSGCLYEAAMSQVVAPQTTFPAHFNFRASYPGALPMSEVSQPQFVASTPFHSREPVNSQSKQYGGYPTSTFDFSIPASPATTHFHIPTPAESLPAPIPQLPPVSNFMGSFMMGAFPFSNPIPGPEFLNHVHRHSVPRPSFLHFSAGPPMHNGMPPLSRAKDEQEAPGLNLYDATGIRDSGLLFASNGRILLACNFCKARKLRCNGGAPGCSQCAKRGLCCSYPSTIRRRGKAKRKMGGDSVSQDGDEPEGLEEEEADLTAAIEFLYKVDSASRAASEEPDLERSRKRKGTSFGSESLLAPAYKKRSQSCHGTVPSSSQS</sequence>
<dbReference type="Proteomes" id="UP000836402">
    <property type="component" value="Unassembled WGS sequence"/>
</dbReference>
<dbReference type="InterPro" id="IPR050675">
    <property type="entry name" value="OAF3"/>
</dbReference>
<keyword evidence="1" id="KW-0805">Transcription regulation</keyword>
<evidence type="ECO:0000256" key="1">
    <source>
        <dbReference type="ARBA" id="ARBA00023015"/>
    </source>
</evidence>
<evidence type="ECO:0000313" key="9">
    <source>
        <dbReference type="Proteomes" id="UP000077671"/>
    </source>
</evidence>
<protein>
    <recommendedName>
        <fullName evidence="6">Zn(2)-C6 fungal-type domain-containing protein</fullName>
    </recommendedName>
</protein>
<dbReference type="SMART" id="SM00066">
    <property type="entry name" value="GAL4"/>
    <property type="match status" value="1"/>
</dbReference>
<dbReference type="EMBL" id="LWDD02000260">
    <property type="protein sequence ID" value="KAE8262246.1"/>
    <property type="molecule type" value="Genomic_DNA"/>
</dbReference>
<evidence type="ECO:0000256" key="3">
    <source>
        <dbReference type="ARBA" id="ARBA00023163"/>
    </source>
</evidence>
<organism evidence="8 9">
    <name type="scientific">Tilletia caries</name>
    <name type="common">wheat bunt fungus</name>
    <dbReference type="NCBI Taxonomy" id="13290"/>
    <lineage>
        <taxon>Eukaryota</taxon>
        <taxon>Fungi</taxon>
        <taxon>Dikarya</taxon>
        <taxon>Basidiomycota</taxon>
        <taxon>Ustilaginomycotina</taxon>
        <taxon>Exobasidiomycetes</taxon>
        <taxon>Tilletiales</taxon>
        <taxon>Tilletiaceae</taxon>
        <taxon>Tilletia</taxon>
    </lineage>
</organism>
<dbReference type="Proteomes" id="UP000077671">
    <property type="component" value="Unassembled WGS sequence"/>
</dbReference>
<dbReference type="GO" id="GO:0000981">
    <property type="term" value="F:DNA-binding transcription factor activity, RNA polymerase II-specific"/>
    <property type="evidence" value="ECO:0007669"/>
    <property type="project" value="InterPro"/>
</dbReference>
<reference evidence="8" key="1">
    <citation type="submission" date="2016-04" db="EMBL/GenBank/DDBJ databases">
        <authorList>
            <person name="Nguyen H.D."/>
            <person name="Kesanakurti P."/>
            <person name="Cullis J."/>
            <person name="Levesque C.A."/>
            <person name="Hambleton S."/>
        </authorList>
    </citation>
    <scope>NUCLEOTIDE SEQUENCE</scope>
    <source>
        <strain evidence="8">DAOMC 238032</strain>
    </source>
</reference>
<dbReference type="InterPro" id="IPR036864">
    <property type="entry name" value="Zn2-C6_fun-type_DNA-bd_sf"/>
</dbReference>
<name>A0A177UFU8_9BASI</name>
<dbReference type="Pfam" id="PF00172">
    <property type="entry name" value="Zn_clus"/>
    <property type="match status" value="1"/>
</dbReference>
<reference evidence="7" key="3">
    <citation type="submission" date="2020-10" db="EMBL/GenBank/DDBJ databases">
        <authorList>
            <person name="Sedaghatjoo S."/>
        </authorList>
    </citation>
    <scope>NUCLEOTIDE SEQUENCE</scope>
    <source>
        <strain evidence="7">AZH3</strain>
    </source>
</reference>
<dbReference type="InterPro" id="IPR001138">
    <property type="entry name" value="Zn2Cys6_DnaBD"/>
</dbReference>